<dbReference type="AlphaFoldDB" id="A0A1G8GKI8"/>
<dbReference type="STRING" id="428992.SAMN05216272_104330"/>
<dbReference type="SMART" id="SM00671">
    <property type="entry name" value="SEL1"/>
    <property type="match status" value="2"/>
</dbReference>
<protein>
    <recommendedName>
        <fullName evidence="3">Sel1 repeat-containing protein</fullName>
    </recommendedName>
</protein>
<gene>
    <name evidence="1" type="ORF">SAMN05216272_104330</name>
</gene>
<proteinExistence type="predicted"/>
<dbReference type="Gene3D" id="1.25.40.10">
    <property type="entry name" value="Tetratricopeptide repeat domain"/>
    <property type="match status" value="1"/>
</dbReference>
<keyword evidence="2" id="KW-1185">Reference proteome</keyword>
<dbReference type="Proteomes" id="UP000199636">
    <property type="component" value="Unassembled WGS sequence"/>
</dbReference>
<name>A0A1G8GKI8_9PSED</name>
<dbReference type="SUPFAM" id="SSF81901">
    <property type="entry name" value="HCP-like"/>
    <property type="match status" value="1"/>
</dbReference>
<evidence type="ECO:0000313" key="1">
    <source>
        <dbReference type="EMBL" id="SDH94873.1"/>
    </source>
</evidence>
<dbReference type="InterPro" id="IPR006597">
    <property type="entry name" value="Sel1-like"/>
</dbReference>
<dbReference type="OrthoDB" id="7024154at2"/>
<evidence type="ECO:0000313" key="2">
    <source>
        <dbReference type="Proteomes" id="UP000199636"/>
    </source>
</evidence>
<organism evidence="1 2">
    <name type="scientific">Pseudomonas panipatensis</name>
    <dbReference type="NCBI Taxonomy" id="428992"/>
    <lineage>
        <taxon>Bacteria</taxon>
        <taxon>Pseudomonadati</taxon>
        <taxon>Pseudomonadota</taxon>
        <taxon>Gammaproteobacteria</taxon>
        <taxon>Pseudomonadales</taxon>
        <taxon>Pseudomonadaceae</taxon>
        <taxon>Pseudomonas</taxon>
    </lineage>
</organism>
<dbReference type="EMBL" id="FNDS01000004">
    <property type="protein sequence ID" value="SDH94873.1"/>
    <property type="molecule type" value="Genomic_DNA"/>
</dbReference>
<reference evidence="2" key="1">
    <citation type="submission" date="2016-10" db="EMBL/GenBank/DDBJ databases">
        <authorList>
            <person name="Varghese N."/>
            <person name="Submissions S."/>
        </authorList>
    </citation>
    <scope>NUCLEOTIDE SEQUENCE [LARGE SCALE GENOMIC DNA]</scope>
    <source>
        <strain evidence="2">CCM 7469</strain>
    </source>
</reference>
<accession>A0A1G8GKI8</accession>
<dbReference type="Pfam" id="PF08238">
    <property type="entry name" value="Sel1"/>
    <property type="match status" value="3"/>
</dbReference>
<dbReference type="InterPro" id="IPR011990">
    <property type="entry name" value="TPR-like_helical_dom_sf"/>
</dbReference>
<sequence length="159" mass="17253">MSGTLFWRLRAHLGYAVARRLMGWPWLVRQPRAWQWMQGQFARMANLGHRPAQSFYGHVLLFRGQGFGAREEGLRLLRLAADAGDAKAAYQLGVQALQGSAQAAADAVAAARYWAQAADAGHPLAAQRLAALYREGAPGLPVDTGLAARYAERAAQLGL</sequence>
<evidence type="ECO:0008006" key="3">
    <source>
        <dbReference type="Google" id="ProtNLM"/>
    </source>
</evidence>